<dbReference type="Pfam" id="PF17874">
    <property type="entry name" value="TPR_MalT"/>
    <property type="match status" value="1"/>
</dbReference>
<evidence type="ECO:0000259" key="4">
    <source>
        <dbReference type="PROSITE" id="PS50043"/>
    </source>
</evidence>
<dbReference type="Proteomes" id="UP000008229">
    <property type="component" value="Chromosome"/>
</dbReference>
<dbReference type="HOGENOM" id="CLU_006325_2_0_11"/>
<sequence>MGQTTRSVRPNDTIATKLAPPCPPVAPVRRERLFRALAHGSANGVTLVSAPAGAGKTALVASWLASGAVAWPVAWLALDGHDDERRRFWTGVLAALARADPSDAGLAQLAVPPRGRIDRVFTELVERLAARTRPLVLVLDDVHELTDGAIHDDLAALLRHAPAALRLVLIARADPPLGLERLRVSGRLSEIRAADLAFDAAEARELLAAWGAPLDAVDARELWRRSGGWAAGLVLPALALRDHADPSAFVAGFGGDDRAVADFVLTEMLAGHPGDVRRFLLRTAVAEELTVELAVELGGRPDAAELLERLVHGNALVERLDGGRDGYRYGPLFAGLLRSELARTAPEELAELHLLLARWHERDGVPGAAVRHALAASAWELAAEAVADGWLRLLLDGELELLREVAERMPPALHRRWPEVALACAAAATAAGDAAGAATLLARAEDAAEDASGEAAGALPPARALGFARGQAVVELLLGRVCGDVERTTRAAAVLTAGRRAVPSGDGDAALADELRVAALAHLGATEAWCGELEAAAQRLDAALAGARERELDAIVLLARAHLALGEALRGRLVRAADGAAAALELAERHGWDATPAAATAQAVLASALLHWDRTEEADRVLARAERTVRSSGEPPLRALVALVRIGLLAADGAWDAAIARLRAAEAELRSWPLHAPLRARFAAHEALLRAARGERAEAGALLESARAAGPRPEHAAALGRLRLAAGEPASASAAVEPWLEQTVPRAVAVELWTTEAVARDALDDDAGACCALERALALAEPDGFRHELLALGPSLRDLLARTIRAGTAHRSFAGELLDALEHDGARPLALPEPLSGREEAVLRCLPTMMSNREIATELYVSVNTVKTHLKHIYRKLDAADRREAVRRARELQLLAPSRDQTYAQVG</sequence>
<organism evidence="5 6">
    <name type="scientific">Conexibacter woesei (strain DSM 14684 / CCUG 47730 / CIP 108061 / JCM 11494 / NBRC 100937 / ID131577)</name>
    <dbReference type="NCBI Taxonomy" id="469383"/>
    <lineage>
        <taxon>Bacteria</taxon>
        <taxon>Bacillati</taxon>
        <taxon>Actinomycetota</taxon>
        <taxon>Thermoleophilia</taxon>
        <taxon>Solirubrobacterales</taxon>
        <taxon>Conexibacteraceae</taxon>
        <taxon>Conexibacter</taxon>
    </lineage>
</organism>
<dbReference type="CDD" id="cd06170">
    <property type="entry name" value="LuxR_C_like"/>
    <property type="match status" value="1"/>
</dbReference>
<dbReference type="SMART" id="SM00421">
    <property type="entry name" value="HTH_LUXR"/>
    <property type="match status" value="1"/>
</dbReference>
<dbReference type="GO" id="GO:0003677">
    <property type="term" value="F:DNA binding"/>
    <property type="evidence" value="ECO:0007669"/>
    <property type="project" value="UniProtKB-KW"/>
</dbReference>
<keyword evidence="2" id="KW-0238">DNA-binding</keyword>
<dbReference type="Gene3D" id="3.40.50.300">
    <property type="entry name" value="P-loop containing nucleotide triphosphate hydrolases"/>
    <property type="match status" value="1"/>
</dbReference>
<dbReference type="InterPro" id="IPR041617">
    <property type="entry name" value="TPR_MalT"/>
</dbReference>
<dbReference type="SUPFAM" id="SSF48452">
    <property type="entry name" value="TPR-like"/>
    <property type="match status" value="1"/>
</dbReference>
<dbReference type="SUPFAM" id="SSF52540">
    <property type="entry name" value="P-loop containing nucleoside triphosphate hydrolases"/>
    <property type="match status" value="1"/>
</dbReference>
<gene>
    <name evidence="5" type="ordered locus">Cwoe_1524</name>
</gene>
<dbReference type="InterPro" id="IPR027417">
    <property type="entry name" value="P-loop_NTPase"/>
</dbReference>
<dbReference type="PRINTS" id="PR00038">
    <property type="entry name" value="HTHLUXR"/>
</dbReference>
<dbReference type="InterPro" id="IPR059106">
    <property type="entry name" value="WHD_MalT"/>
</dbReference>
<dbReference type="PANTHER" id="PTHR44688:SF16">
    <property type="entry name" value="DNA-BINDING TRANSCRIPTIONAL ACTIVATOR DEVR_DOSR"/>
    <property type="match status" value="1"/>
</dbReference>
<accession>D3EZX6</accession>
<reference evidence="5 6" key="1">
    <citation type="journal article" date="2010" name="Stand. Genomic Sci.">
        <title>Complete genome sequence of Conexibacter woesei type strain (ID131577).</title>
        <authorList>
            <person name="Pukall R."/>
            <person name="Lapidus A."/>
            <person name="Glavina Del Rio T."/>
            <person name="Copeland A."/>
            <person name="Tice H."/>
            <person name="Cheng J.-F."/>
            <person name="Lucas S."/>
            <person name="Chen F."/>
            <person name="Nolan M."/>
            <person name="Bruce D."/>
            <person name="Goodwin L."/>
            <person name="Pitluck S."/>
            <person name="Mavromatis K."/>
            <person name="Ivanova N."/>
            <person name="Ovchinnikova G."/>
            <person name="Pati A."/>
            <person name="Chen A."/>
            <person name="Palaniappan K."/>
            <person name="Land M."/>
            <person name="Hauser L."/>
            <person name="Chang Y.-J."/>
            <person name="Jeffries C.D."/>
            <person name="Chain P."/>
            <person name="Meincke L."/>
            <person name="Sims D."/>
            <person name="Brettin T."/>
            <person name="Detter J.C."/>
            <person name="Rohde M."/>
            <person name="Goeker M."/>
            <person name="Bristow J."/>
            <person name="Eisen J.A."/>
            <person name="Markowitz V."/>
            <person name="Kyrpides N.C."/>
            <person name="Klenk H.-P."/>
            <person name="Hugenholtz P."/>
        </authorList>
    </citation>
    <scope>NUCLEOTIDE SEQUENCE [LARGE SCALE GENOMIC DNA]</scope>
    <source>
        <strain evidence="6">DSM 14684 / CIP 108061 / JCM 11494 / NBRC 100937 / ID131577</strain>
    </source>
</reference>
<dbReference type="OrthoDB" id="134985at2"/>
<dbReference type="Gene3D" id="1.25.40.10">
    <property type="entry name" value="Tetratricopeptide repeat domain"/>
    <property type="match status" value="1"/>
</dbReference>
<dbReference type="KEGG" id="cwo:Cwoe_1524"/>
<dbReference type="Pfam" id="PF13191">
    <property type="entry name" value="AAA_16"/>
    <property type="match status" value="1"/>
</dbReference>
<name>D3EZX6_CONWI</name>
<evidence type="ECO:0000256" key="1">
    <source>
        <dbReference type="ARBA" id="ARBA00023015"/>
    </source>
</evidence>
<evidence type="ECO:0000313" key="5">
    <source>
        <dbReference type="EMBL" id="ADB49952.1"/>
    </source>
</evidence>
<evidence type="ECO:0000256" key="3">
    <source>
        <dbReference type="ARBA" id="ARBA00023163"/>
    </source>
</evidence>
<dbReference type="SUPFAM" id="SSF46894">
    <property type="entry name" value="C-terminal effector domain of the bipartite response regulators"/>
    <property type="match status" value="1"/>
</dbReference>
<dbReference type="GO" id="GO:0006355">
    <property type="term" value="P:regulation of DNA-templated transcription"/>
    <property type="evidence" value="ECO:0007669"/>
    <property type="project" value="InterPro"/>
</dbReference>
<dbReference type="InterPro" id="IPR036388">
    <property type="entry name" value="WH-like_DNA-bd_sf"/>
</dbReference>
<dbReference type="PANTHER" id="PTHR44688">
    <property type="entry name" value="DNA-BINDING TRANSCRIPTIONAL ACTIVATOR DEVR_DOSR"/>
    <property type="match status" value="1"/>
</dbReference>
<dbReference type="EMBL" id="CP001854">
    <property type="protein sequence ID" value="ADB49952.1"/>
    <property type="molecule type" value="Genomic_DNA"/>
</dbReference>
<dbReference type="Pfam" id="PF00196">
    <property type="entry name" value="GerE"/>
    <property type="match status" value="1"/>
</dbReference>
<dbReference type="InterPro" id="IPR011990">
    <property type="entry name" value="TPR-like_helical_dom_sf"/>
</dbReference>
<keyword evidence="3" id="KW-0804">Transcription</keyword>
<evidence type="ECO:0000313" key="6">
    <source>
        <dbReference type="Proteomes" id="UP000008229"/>
    </source>
</evidence>
<proteinExistence type="predicted"/>
<dbReference type="STRING" id="469383.Cwoe_1524"/>
<dbReference type="AlphaFoldDB" id="D3EZX6"/>
<evidence type="ECO:0000256" key="2">
    <source>
        <dbReference type="ARBA" id="ARBA00023125"/>
    </source>
</evidence>
<dbReference type="eggNOG" id="COG2909">
    <property type="taxonomic scope" value="Bacteria"/>
</dbReference>
<protein>
    <submittedName>
        <fullName evidence="5">ATP-dependent transcriptional regulator, MalT-like, LuxR family</fullName>
    </submittedName>
</protein>
<dbReference type="Gene3D" id="1.10.10.10">
    <property type="entry name" value="Winged helix-like DNA-binding domain superfamily/Winged helix DNA-binding domain"/>
    <property type="match status" value="1"/>
</dbReference>
<feature type="domain" description="HTH luxR-type" evidence="4">
    <location>
        <begin position="828"/>
        <end position="893"/>
    </location>
</feature>
<dbReference type="RefSeq" id="WP_012933003.1">
    <property type="nucleotide sequence ID" value="NC_013739.1"/>
</dbReference>
<keyword evidence="6" id="KW-1185">Reference proteome</keyword>
<keyword evidence="1" id="KW-0805">Transcription regulation</keyword>
<dbReference type="Pfam" id="PF25873">
    <property type="entry name" value="WHD_MalT"/>
    <property type="match status" value="1"/>
</dbReference>
<dbReference type="InterPro" id="IPR041664">
    <property type="entry name" value="AAA_16"/>
</dbReference>
<reference evidence="6" key="2">
    <citation type="submission" date="2010-01" db="EMBL/GenBank/DDBJ databases">
        <title>The complete genome of Conexibacter woesei DSM 14684.</title>
        <authorList>
            <consortium name="US DOE Joint Genome Institute (JGI-PGF)"/>
            <person name="Lucas S."/>
            <person name="Copeland A."/>
            <person name="Lapidus A."/>
            <person name="Glavina del Rio T."/>
            <person name="Dalin E."/>
            <person name="Tice H."/>
            <person name="Bruce D."/>
            <person name="Goodwin L."/>
            <person name="Pitluck S."/>
            <person name="Kyrpides N."/>
            <person name="Mavromatis K."/>
            <person name="Ivanova N."/>
            <person name="Mikhailova N."/>
            <person name="Chertkov O."/>
            <person name="Brettin T."/>
            <person name="Detter J.C."/>
            <person name="Han C."/>
            <person name="Larimer F."/>
            <person name="Land M."/>
            <person name="Hauser L."/>
            <person name="Markowitz V."/>
            <person name="Cheng J.-F."/>
            <person name="Hugenholtz P."/>
            <person name="Woyke T."/>
            <person name="Wu D."/>
            <person name="Pukall R."/>
            <person name="Steenblock K."/>
            <person name="Schneider S."/>
            <person name="Klenk H.-P."/>
            <person name="Eisen J.A."/>
        </authorList>
    </citation>
    <scope>NUCLEOTIDE SEQUENCE [LARGE SCALE GENOMIC DNA]</scope>
    <source>
        <strain evidence="6">DSM 14684 / CIP 108061 / JCM 11494 / NBRC 100937 / ID131577</strain>
    </source>
</reference>
<dbReference type="InterPro" id="IPR016032">
    <property type="entry name" value="Sig_transdc_resp-reg_C-effctor"/>
</dbReference>
<dbReference type="PROSITE" id="PS50043">
    <property type="entry name" value="HTH_LUXR_2"/>
    <property type="match status" value="1"/>
</dbReference>
<dbReference type="InterPro" id="IPR000792">
    <property type="entry name" value="Tscrpt_reg_LuxR_C"/>
</dbReference>